<dbReference type="Pfam" id="PF13408">
    <property type="entry name" value="Zn_ribbon_recom"/>
    <property type="match status" value="1"/>
</dbReference>
<dbReference type="CDD" id="cd00338">
    <property type="entry name" value="Ser_Recombinase"/>
    <property type="match status" value="1"/>
</dbReference>
<protein>
    <submittedName>
        <fullName evidence="4">Recombinase</fullName>
    </submittedName>
</protein>
<evidence type="ECO:0000313" key="4">
    <source>
        <dbReference type="EMBL" id="KKS70145.1"/>
    </source>
</evidence>
<dbReference type="Gene3D" id="3.90.1750.20">
    <property type="entry name" value="Putative Large Serine Recombinase, Chain B, Domain 2"/>
    <property type="match status" value="1"/>
</dbReference>
<feature type="coiled-coil region" evidence="1">
    <location>
        <begin position="347"/>
        <end position="423"/>
    </location>
</feature>
<evidence type="ECO:0000313" key="5">
    <source>
        <dbReference type="Proteomes" id="UP000033867"/>
    </source>
</evidence>
<dbReference type="EMBL" id="LCEK01000067">
    <property type="protein sequence ID" value="KKS70145.1"/>
    <property type="molecule type" value="Genomic_DNA"/>
</dbReference>
<dbReference type="Pfam" id="PF07508">
    <property type="entry name" value="Recombinase"/>
    <property type="match status" value="1"/>
</dbReference>
<evidence type="ECO:0000259" key="2">
    <source>
        <dbReference type="PROSITE" id="PS51736"/>
    </source>
</evidence>
<dbReference type="AlphaFoldDB" id="A0A0G1B9W6"/>
<organism evidence="4 5">
    <name type="scientific">Candidatus Magasanikbacteria bacterium GW2011_GWE2_42_7</name>
    <dbReference type="NCBI Taxonomy" id="1619052"/>
    <lineage>
        <taxon>Bacteria</taxon>
        <taxon>Candidatus Magasanikiibacteriota</taxon>
    </lineage>
</organism>
<dbReference type="SMART" id="SM00857">
    <property type="entry name" value="Resolvase"/>
    <property type="match status" value="1"/>
</dbReference>
<evidence type="ECO:0000259" key="3">
    <source>
        <dbReference type="PROSITE" id="PS51737"/>
    </source>
</evidence>
<evidence type="ECO:0000256" key="1">
    <source>
        <dbReference type="SAM" id="Coils"/>
    </source>
</evidence>
<keyword evidence="1" id="KW-0175">Coiled coil</keyword>
<dbReference type="InterPro" id="IPR025827">
    <property type="entry name" value="Zn_ribbon_recom_dom"/>
</dbReference>
<proteinExistence type="predicted"/>
<dbReference type="InterPro" id="IPR038109">
    <property type="entry name" value="DNA_bind_recomb_sf"/>
</dbReference>
<dbReference type="PANTHER" id="PTHR30461">
    <property type="entry name" value="DNA-INVERTASE FROM LAMBDOID PROPHAGE"/>
    <property type="match status" value="1"/>
</dbReference>
<dbReference type="InterPro" id="IPR006119">
    <property type="entry name" value="Resolv_N"/>
</dbReference>
<dbReference type="InterPro" id="IPR036162">
    <property type="entry name" value="Resolvase-like_N_sf"/>
</dbReference>
<reference evidence="4 5" key="1">
    <citation type="journal article" date="2015" name="Nature">
        <title>rRNA introns, odd ribosomes, and small enigmatic genomes across a large radiation of phyla.</title>
        <authorList>
            <person name="Brown C.T."/>
            <person name="Hug L.A."/>
            <person name="Thomas B.C."/>
            <person name="Sharon I."/>
            <person name="Castelle C.J."/>
            <person name="Singh A."/>
            <person name="Wilkins M.J."/>
            <person name="Williams K.H."/>
            <person name="Banfield J.F."/>
        </authorList>
    </citation>
    <scope>NUCLEOTIDE SEQUENCE [LARGE SCALE GENOMIC DNA]</scope>
</reference>
<dbReference type="PROSITE" id="PS51737">
    <property type="entry name" value="RECOMBINASE_DNA_BIND"/>
    <property type="match status" value="1"/>
</dbReference>
<feature type="domain" description="Resolvase/invertase-type recombinase catalytic" evidence="2">
    <location>
        <begin position="2"/>
        <end position="151"/>
    </location>
</feature>
<dbReference type="GO" id="GO:0003677">
    <property type="term" value="F:DNA binding"/>
    <property type="evidence" value="ECO:0007669"/>
    <property type="project" value="InterPro"/>
</dbReference>
<dbReference type="InterPro" id="IPR011109">
    <property type="entry name" value="DNA_bind_recombinase_dom"/>
</dbReference>
<comment type="caution">
    <text evidence="4">The sequence shown here is derived from an EMBL/GenBank/DDBJ whole genome shotgun (WGS) entry which is preliminary data.</text>
</comment>
<dbReference type="InterPro" id="IPR050639">
    <property type="entry name" value="SSR_resolvase"/>
</dbReference>
<dbReference type="GO" id="GO:0000150">
    <property type="term" value="F:DNA strand exchange activity"/>
    <property type="evidence" value="ECO:0007669"/>
    <property type="project" value="InterPro"/>
</dbReference>
<dbReference type="SUPFAM" id="SSF53041">
    <property type="entry name" value="Resolvase-like"/>
    <property type="match status" value="1"/>
</dbReference>
<dbReference type="PANTHER" id="PTHR30461:SF23">
    <property type="entry name" value="DNA RECOMBINASE-RELATED"/>
    <property type="match status" value="1"/>
</dbReference>
<dbReference type="Gene3D" id="3.40.50.1390">
    <property type="entry name" value="Resolvase, N-terminal catalytic domain"/>
    <property type="match status" value="1"/>
</dbReference>
<gene>
    <name evidence="4" type="ORF">UV42_C0067G0002</name>
</gene>
<accession>A0A0G1B9W6</accession>
<sequence>MNYLIYGRVSTSRQAERELSIPAQVKACQKYGMDRHWNLAPDGVYEEKGESARTVERPQLQKMLHRAKTDPKVDAILMHKLDRMCRNVADYAAIKMMLKKHDVRLISVVEQFDESFSGELVENIMSSIAQWTSQNISWEVRKGLKEAVERGRFPGYAPIGYMNDRKTKSLIVDTVRAPYVKLGFELYATGKFSYYTLGDELAKRGLKSKAGKRVSKKGVERMLQNTIYYGLIKTRSATNQANFPSLITKKLFDDVQEIIAQHNHYADRSRKHTFPLTGFMRCGYCGSMLSGQVKKGHLYYNCSHRRDAKCPEKKYTRSELIEEQVVTYLSHVQLPPKFKTVLDAYFQHFAKERLDQEENERKSIKHDLIRVQQQIRNIVVDRSKRIIDAEVFIKIQDELLKEKEMYQDRLAELEGKSDKFVQKFNELLDFTDHADQVFQKSGTSQKRTVLKLCIEGFTVRNQKLTPIWTPVFDVLMDLHMSKFDLPKALGKGSKTAGKTLAVPKVLTWTSGGEDRIRTCDTVSRMLPFQGSTIDHSVTSPCLLNCYIRPIFFPLLS</sequence>
<dbReference type="PROSITE" id="PS51736">
    <property type="entry name" value="RECOMBINASES_3"/>
    <property type="match status" value="1"/>
</dbReference>
<name>A0A0G1B9W6_9BACT</name>
<dbReference type="Proteomes" id="UP000033867">
    <property type="component" value="Unassembled WGS sequence"/>
</dbReference>
<feature type="domain" description="Recombinase" evidence="3">
    <location>
        <begin position="158"/>
        <end position="265"/>
    </location>
</feature>
<dbReference type="Pfam" id="PF00239">
    <property type="entry name" value="Resolvase"/>
    <property type="match status" value="1"/>
</dbReference>